<comment type="caution">
    <text evidence="2">The sequence shown here is derived from an EMBL/GenBank/DDBJ whole genome shotgun (WGS) entry which is preliminary data.</text>
</comment>
<dbReference type="Gene3D" id="3.20.20.70">
    <property type="entry name" value="Aldolase class I"/>
    <property type="match status" value="1"/>
</dbReference>
<dbReference type="AlphaFoldDB" id="A0A7C5H933"/>
<name>A0A7C5H933_9CHLB</name>
<dbReference type="InterPro" id="IPR013785">
    <property type="entry name" value="Aldolase_TIM"/>
</dbReference>
<dbReference type="PANTHER" id="PTHR42966">
    <property type="entry name" value="N-ACETYLNEURAMINATE SYNTHASE"/>
    <property type="match status" value="1"/>
</dbReference>
<dbReference type="InterPro" id="IPR051690">
    <property type="entry name" value="PseI-like"/>
</dbReference>
<dbReference type="PANTHER" id="PTHR42966:SF3">
    <property type="entry name" value="BLR5971 PROTEIN"/>
    <property type="match status" value="1"/>
</dbReference>
<reference evidence="2" key="1">
    <citation type="journal article" date="2020" name="mSystems">
        <title>Genome- and Community-Level Interaction Insights into Carbon Utilization and Element Cycling Functions of Hydrothermarchaeota in Hydrothermal Sediment.</title>
        <authorList>
            <person name="Zhou Z."/>
            <person name="Liu Y."/>
            <person name="Xu W."/>
            <person name="Pan J."/>
            <person name="Luo Z.H."/>
            <person name="Li M."/>
        </authorList>
    </citation>
    <scope>NUCLEOTIDE SEQUENCE [LARGE SCALE GENOMIC DNA]</scope>
    <source>
        <strain evidence="2">HyVt-633</strain>
    </source>
</reference>
<evidence type="ECO:0000259" key="1">
    <source>
        <dbReference type="Pfam" id="PF03102"/>
    </source>
</evidence>
<organism evidence="2">
    <name type="scientific">Chlorobaculum parvum</name>
    <dbReference type="NCBI Taxonomy" id="274539"/>
    <lineage>
        <taxon>Bacteria</taxon>
        <taxon>Pseudomonadati</taxon>
        <taxon>Chlorobiota</taxon>
        <taxon>Chlorobiia</taxon>
        <taxon>Chlorobiales</taxon>
        <taxon>Chlorobiaceae</taxon>
        <taxon>Chlorobaculum</taxon>
    </lineage>
</organism>
<dbReference type="EMBL" id="DRSQ01000148">
    <property type="protein sequence ID" value="HHE32438.1"/>
    <property type="molecule type" value="Genomic_DNA"/>
</dbReference>
<accession>A0A7C5H933</accession>
<proteinExistence type="predicted"/>
<dbReference type="Proteomes" id="UP000886058">
    <property type="component" value="Unassembled WGS sequence"/>
</dbReference>
<evidence type="ECO:0000313" key="2">
    <source>
        <dbReference type="EMBL" id="HHE32438.1"/>
    </source>
</evidence>
<protein>
    <submittedName>
        <fullName evidence="2">N-acetylneuraminate synthase</fullName>
    </submittedName>
</protein>
<dbReference type="GO" id="GO:0016051">
    <property type="term" value="P:carbohydrate biosynthetic process"/>
    <property type="evidence" value="ECO:0007669"/>
    <property type="project" value="InterPro"/>
</dbReference>
<sequence>MVGDGHPVYVIAEIGINHNGSLEVAKKLIEGATQAGCDAVKFQKRTPELCVPMDQRLIERDTPWGRMTYMDYRYKVEFGFDEYSEIDAYCREKGIAWFASCWDEEAVDFMEQFNPPCYKAASASLTDLALLKKTKATGRPLMISTGMSTMEEVEAAVSALGQDKLLIAHSNSTYPCPVDELNLRMIHTLQQRYPDNPIGYSGHEVGLATTWAAVALGATFIERHVTLDRAMWGSDQAASVEISGMSRLVSNIRDIEKSLGDGIKRVYEGEVKARKKLRRV</sequence>
<dbReference type="GO" id="GO:0047444">
    <property type="term" value="F:N-acylneuraminate-9-phosphate synthase activity"/>
    <property type="evidence" value="ECO:0007669"/>
    <property type="project" value="TreeGrafter"/>
</dbReference>
<dbReference type="Pfam" id="PF03102">
    <property type="entry name" value="NeuB"/>
    <property type="match status" value="1"/>
</dbReference>
<dbReference type="SUPFAM" id="SSF51569">
    <property type="entry name" value="Aldolase"/>
    <property type="match status" value="1"/>
</dbReference>
<gene>
    <name evidence="2" type="ORF">ENL07_07385</name>
</gene>
<feature type="domain" description="PseI/NeuA/B-like" evidence="1">
    <location>
        <begin position="28"/>
        <end position="264"/>
    </location>
</feature>
<dbReference type="InterPro" id="IPR013132">
    <property type="entry name" value="PseI/NeuA/B-like_N"/>
</dbReference>